<sequence>MGSFTCEILVGHSHSNHGGIIPTHVLFLSENDRPAWILNSLNLFSKSNNASNVKTKEIVWIPTIENMLEDALLMLGIYVLKDSSLIDAAKKFFKKDIFGDRLELYEDIEKENLLKLYKMCRNIDIRYKIVITTLDGSSINEKALKCLLNYSMDVEVCKSIYRREYSEWTGDYIVKGELVGEKK</sequence>
<dbReference type="AlphaFoldDB" id="A0A162MQR5"/>
<dbReference type="EMBL" id="LOHZ01000023">
    <property type="protein sequence ID" value="KYO66961.1"/>
    <property type="molecule type" value="Genomic_DNA"/>
</dbReference>
<protein>
    <submittedName>
        <fullName evidence="1">Uncharacterized protein</fullName>
    </submittedName>
</protein>
<dbReference type="RefSeq" id="WP_222927067.1">
    <property type="nucleotide sequence ID" value="NZ_LOHZ01000023.1"/>
</dbReference>
<accession>A0A162MQR5</accession>
<dbReference type="Proteomes" id="UP000075737">
    <property type="component" value="Unassembled WGS sequence"/>
</dbReference>
<reference evidence="1 2" key="1">
    <citation type="submission" date="2015-12" db="EMBL/GenBank/DDBJ databases">
        <title>Draft genome of Thermovenabulum gondwanense isolated from a red thermophilic microbial mat colonisisng an outflow channel of a bore well.</title>
        <authorList>
            <person name="Patel B.K."/>
        </authorList>
    </citation>
    <scope>NUCLEOTIDE SEQUENCE [LARGE SCALE GENOMIC DNA]</scope>
    <source>
        <strain evidence="1 2">R270</strain>
    </source>
</reference>
<evidence type="ECO:0000313" key="1">
    <source>
        <dbReference type="EMBL" id="KYO66961.1"/>
    </source>
</evidence>
<name>A0A162MQR5_9FIRM</name>
<comment type="caution">
    <text evidence="1">The sequence shown here is derived from an EMBL/GenBank/DDBJ whole genome shotgun (WGS) entry which is preliminary data.</text>
</comment>
<evidence type="ECO:0000313" key="2">
    <source>
        <dbReference type="Proteomes" id="UP000075737"/>
    </source>
</evidence>
<organism evidence="1 2">
    <name type="scientific">Thermovenabulum gondwanense</name>
    <dbReference type="NCBI Taxonomy" id="520767"/>
    <lineage>
        <taxon>Bacteria</taxon>
        <taxon>Bacillati</taxon>
        <taxon>Bacillota</taxon>
        <taxon>Clostridia</taxon>
        <taxon>Thermosediminibacterales</taxon>
        <taxon>Thermosediminibacteraceae</taxon>
        <taxon>Thermovenabulum</taxon>
    </lineage>
</organism>
<keyword evidence="2" id="KW-1185">Reference proteome</keyword>
<gene>
    <name evidence="1" type="ORF">ATZ99_07780</name>
</gene>
<proteinExistence type="predicted"/>